<protein>
    <submittedName>
        <fullName evidence="1">Uncharacterized protein</fullName>
    </submittedName>
</protein>
<dbReference type="STRING" id="999627.SAMN05216236_104187"/>
<accession>A0A1I6ZLD6</accession>
<organism evidence="1 2">
    <name type="scientific">Sedimentitalea nanhaiensis</name>
    <dbReference type="NCBI Taxonomy" id="999627"/>
    <lineage>
        <taxon>Bacteria</taxon>
        <taxon>Pseudomonadati</taxon>
        <taxon>Pseudomonadota</taxon>
        <taxon>Alphaproteobacteria</taxon>
        <taxon>Rhodobacterales</taxon>
        <taxon>Paracoccaceae</taxon>
        <taxon>Sedimentitalea</taxon>
    </lineage>
</organism>
<evidence type="ECO:0000313" key="1">
    <source>
        <dbReference type="EMBL" id="SFT63558.1"/>
    </source>
</evidence>
<proteinExistence type="predicted"/>
<sequence length="43" mass="4608">MRATDAVYSNSPTLPGRLAAFDAQVVVANCAKQRNTHGVRTYG</sequence>
<dbReference type="AlphaFoldDB" id="A0A1I6ZLD6"/>
<reference evidence="1 2" key="1">
    <citation type="submission" date="2016-10" db="EMBL/GenBank/DDBJ databases">
        <authorList>
            <person name="de Groot N.N."/>
        </authorList>
    </citation>
    <scope>NUCLEOTIDE SEQUENCE [LARGE SCALE GENOMIC DNA]</scope>
    <source>
        <strain evidence="1 2">CGMCC 1.10959</strain>
    </source>
</reference>
<gene>
    <name evidence="1" type="ORF">SAMN05216236_104187</name>
</gene>
<keyword evidence="2" id="KW-1185">Reference proteome</keyword>
<evidence type="ECO:0000313" key="2">
    <source>
        <dbReference type="Proteomes" id="UP000182466"/>
    </source>
</evidence>
<dbReference type="Proteomes" id="UP000182466">
    <property type="component" value="Unassembled WGS sequence"/>
</dbReference>
<dbReference type="EMBL" id="FPAW01000004">
    <property type="protein sequence ID" value="SFT63558.1"/>
    <property type="molecule type" value="Genomic_DNA"/>
</dbReference>
<name>A0A1I6ZLD6_9RHOB</name>